<dbReference type="GO" id="GO:0016887">
    <property type="term" value="F:ATP hydrolysis activity"/>
    <property type="evidence" value="ECO:0007669"/>
    <property type="project" value="InterPro"/>
</dbReference>
<proteinExistence type="predicted"/>
<dbReference type="InterPro" id="IPR050319">
    <property type="entry name" value="ABC_transp_ATP-bind"/>
</dbReference>
<name>A0A9P1ZX65_LISMN</name>
<dbReference type="SMART" id="SM00382">
    <property type="entry name" value="AAA"/>
    <property type="match status" value="1"/>
</dbReference>
<dbReference type="Proteomes" id="UP000548278">
    <property type="component" value="Unassembled WGS sequence"/>
</dbReference>
<dbReference type="RefSeq" id="WP_046670896.1">
    <property type="nucleotide sequence ID" value="NZ_CP168867.1"/>
</dbReference>
<dbReference type="InterPro" id="IPR003439">
    <property type="entry name" value="ABC_transporter-like_ATP-bd"/>
</dbReference>
<dbReference type="PROSITE" id="PS50893">
    <property type="entry name" value="ABC_TRANSPORTER_2"/>
    <property type="match status" value="1"/>
</dbReference>
<organism evidence="5 6">
    <name type="scientific">Listeria monocytogenes</name>
    <dbReference type="NCBI Taxonomy" id="1639"/>
    <lineage>
        <taxon>Bacteria</taxon>
        <taxon>Bacillati</taxon>
        <taxon>Bacillota</taxon>
        <taxon>Bacilli</taxon>
        <taxon>Bacillales</taxon>
        <taxon>Listeriaceae</taxon>
        <taxon>Listeria</taxon>
    </lineage>
</organism>
<protein>
    <submittedName>
        <fullName evidence="5">ATP-binding cassette domain-containing protein</fullName>
    </submittedName>
</protein>
<evidence type="ECO:0000256" key="2">
    <source>
        <dbReference type="ARBA" id="ARBA00022741"/>
    </source>
</evidence>
<sequence length="223" mass="25656">MNKLNCVFEVIGLSKQIKNKLLFKELSFKVYKNEWISIEGKNGSGKSTLVKILAGLEKNVKGDIFFQEKSISKVSKEIWFLNIQLVTQYTRKALDPTKTVKQILLEPLNNFYLLDKNECMLKVVDILNKCYLPENILMKKPNEISGGQYQRICLALSLLVKPKLLICDEATTGLDKINELRMIKLLKTQKNMSVIFISHNKKLANNICDRSIHIEDYQKETVS</sequence>
<keyword evidence="1" id="KW-0813">Transport</keyword>
<evidence type="ECO:0000259" key="4">
    <source>
        <dbReference type="PROSITE" id="PS50893"/>
    </source>
</evidence>
<reference evidence="5 6" key="1">
    <citation type="submission" date="2019-04" db="EMBL/GenBank/DDBJ databases">
        <authorList>
            <consortium name="GenomeTrakr network: Whole genome sequencing for foodborne pathogen traceback"/>
        </authorList>
    </citation>
    <scope>NUCLEOTIDE SEQUENCE [LARGE SCALE GENOMIC DNA]</scope>
    <source>
        <strain evidence="5 6">CFSAN004300</strain>
    </source>
</reference>
<evidence type="ECO:0000256" key="3">
    <source>
        <dbReference type="ARBA" id="ARBA00022840"/>
    </source>
</evidence>
<keyword evidence="3 5" id="KW-0067">ATP-binding</keyword>
<dbReference type="InterPro" id="IPR003593">
    <property type="entry name" value="AAA+_ATPase"/>
</dbReference>
<gene>
    <name evidence="5" type="ORF">AB917_14785</name>
</gene>
<dbReference type="Gene3D" id="3.40.50.300">
    <property type="entry name" value="P-loop containing nucleotide triphosphate hydrolases"/>
    <property type="match status" value="1"/>
</dbReference>
<evidence type="ECO:0000313" key="5">
    <source>
        <dbReference type="EMBL" id="EAG6991854.1"/>
    </source>
</evidence>
<comment type="caution">
    <text evidence="5">The sequence shown here is derived from an EMBL/GenBank/DDBJ whole genome shotgun (WGS) entry which is preliminary data.</text>
</comment>
<dbReference type="PANTHER" id="PTHR43776">
    <property type="entry name" value="TRANSPORT ATP-BINDING PROTEIN"/>
    <property type="match status" value="1"/>
</dbReference>
<dbReference type="Pfam" id="PF00005">
    <property type="entry name" value="ABC_tran"/>
    <property type="match status" value="1"/>
</dbReference>
<dbReference type="EMBL" id="AABDGJ010000016">
    <property type="protein sequence ID" value="EAG6991854.1"/>
    <property type="molecule type" value="Genomic_DNA"/>
</dbReference>
<dbReference type="InterPro" id="IPR027417">
    <property type="entry name" value="P-loop_NTPase"/>
</dbReference>
<keyword evidence="2" id="KW-0547">Nucleotide-binding</keyword>
<dbReference type="AlphaFoldDB" id="A0A9P1ZX65"/>
<evidence type="ECO:0000256" key="1">
    <source>
        <dbReference type="ARBA" id="ARBA00022448"/>
    </source>
</evidence>
<feature type="domain" description="ABC transporter" evidence="4">
    <location>
        <begin position="8"/>
        <end position="222"/>
    </location>
</feature>
<dbReference type="PANTHER" id="PTHR43776:SF8">
    <property type="entry name" value="ABC TRANSPORTER, ATP-BINDING PROTEIN"/>
    <property type="match status" value="1"/>
</dbReference>
<evidence type="ECO:0000313" key="6">
    <source>
        <dbReference type="Proteomes" id="UP000548278"/>
    </source>
</evidence>
<dbReference type="GO" id="GO:0055085">
    <property type="term" value="P:transmembrane transport"/>
    <property type="evidence" value="ECO:0007669"/>
    <property type="project" value="UniProtKB-ARBA"/>
</dbReference>
<dbReference type="SUPFAM" id="SSF52540">
    <property type="entry name" value="P-loop containing nucleoside triphosphate hydrolases"/>
    <property type="match status" value="1"/>
</dbReference>
<accession>A0A9P1ZX65</accession>
<dbReference type="GO" id="GO:0005524">
    <property type="term" value="F:ATP binding"/>
    <property type="evidence" value="ECO:0007669"/>
    <property type="project" value="UniProtKB-KW"/>
</dbReference>